<dbReference type="InterPro" id="IPR018203">
    <property type="entry name" value="GDP_dissociation_inhibitor"/>
</dbReference>
<keyword evidence="3" id="KW-1185">Reference proteome</keyword>
<sequence length="124" mass="13403">PVYGLGGLPEGFSRLAAIHGGVFMLNRPVHEVLYDDNGQFRGIKSNGEEARAKICIADPSYFADTGKVVKTGKIARWLFILDHPVDGTAPDADSCQIIIPFKHTGRKHDIYISVVSAGHCVAAQ</sequence>
<dbReference type="SUPFAM" id="SSF51905">
    <property type="entry name" value="FAD/NAD(P)-binding domain"/>
    <property type="match status" value="1"/>
</dbReference>
<dbReference type="GO" id="GO:0005093">
    <property type="term" value="F:Rab GDP-dissociation inhibitor activity"/>
    <property type="evidence" value="ECO:0007669"/>
    <property type="project" value="TreeGrafter"/>
</dbReference>
<evidence type="ECO:0008006" key="4">
    <source>
        <dbReference type="Google" id="ProtNLM"/>
    </source>
</evidence>
<evidence type="ECO:0000313" key="3">
    <source>
        <dbReference type="Proteomes" id="UP000035740"/>
    </source>
</evidence>
<organism evidence="2 3">
    <name type="scientific">Beta vulgaris subsp. vulgaris</name>
    <name type="common">Beet</name>
    <dbReference type="NCBI Taxonomy" id="3555"/>
    <lineage>
        <taxon>Eukaryota</taxon>
        <taxon>Viridiplantae</taxon>
        <taxon>Streptophyta</taxon>
        <taxon>Embryophyta</taxon>
        <taxon>Tracheophyta</taxon>
        <taxon>Spermatophyta</taxon>
        <taxon>Magnoliopsida</taxon>
        <taxon>eudicotyledons</taxon>
        <taxon>Gunneridae</taxon>
        <taxon>Pentapetalae</taxon>
        <taxon>Caryophyllales</taxon>
        <taxon>Chenopodiaceae</taxon>
        <taxon>Betoideae</taxon>
        <taxon>Beta</taxon>
    </lineage>
</organism>
<dbReference type="Gene3D" id="3.50.50.60">
    <property type="entry name" value="FAD/NAD(P)-binding domain"/>
    <property type="match status" value="1"/>
</dbReference>
<reference evidence="2 3" key="1">
    <citation type="journal article" date="2014" name="Nature">
        <title>The genome of the recently domesticated crop plant sugar beet (Beta vulgaris).</title>
        <authorList>
            <person name="Dohm J.C."/>
            <person name="Minoche A.E."/>
            <person name="Holtgrawe D."/>
            <person name="Capella-Gutierrez S."/>
            <person name="Zakrzewski F."/>
            <person name="Tafer H."/>
            <person name="Rupp O."/>
            <person name="Sorensen T.R."/>
            <person name="Stracke R."/>
            <person name="Reinhardt R."/>
            <person name="Goesmann A."/>
            <person name="Kraft T."/>
            <person name="Schulz B."/>
            <person name="Stadler P.F."/>
            <person name="Schmidt T."/>
            <person name="Gabaldon T."/>
            <person name="Lehrach H."/>
            <person name="Weisshaar B."/>
            <person name="Himmelbauer H."/>
        </authorList>
    </citation>
    <scope>NUCLEOTIDE SEQUENCE [LARGE SCALE GENOMIC DNA]</scope>
    <source>
        <tissue evidence="2">Taproot</tissue>
    </source>
</reference>
<dbReference type="eggNOG" id="KOG1439">
    <property type="taxonomic scope" value="Eukaryota"/>
</dbReference>
<feature type="non-terminal residue" evidence="2">
    <location>
        <position position="124"/>
    </location>
</feature>
<gene>
    <name evidence="2" type="ORF">BVRB_043020</name>
</gene>
<dbReference type="EMBL" id="KQ123762">
    <property type="protein sequence ID" value="KMS64752.1"/>
    <property type="molecule type" value="Genomic_DNA"/>
</dbReference>
<name>A0A0J7YM89_BETVV</name>
<accession>A0A0J7YM89</accession>
<dbReference type="PANTHER" id="PTHR11787:SF8">
    <property type="entry name" value="RAB GDP DISSOCIATION INHIBITOR"/>
    <property type="match status" value="1"/>
</dbReference>
<dbReference type="Gramene" id="KMS64752">
    <property type="protein sequence ID" value="KMS64752"/>
    <property type="gene ID" value="BVRB_043020"/>
</dbReference>
<dbReference type="Pfam" id="PF00996">
    <property type="entry name" value="GDI"/>
    <property type="match status" value="1"/>
</dbReference>
<dbReference type="OMA" id="KICIADP"/>
<dbReference type="PANTHER" id="PTHR11787">
    <property type="entry name" value="RAB GDP-DISSOCIATION INHIBITOR"/>
    <property type="match status" value="1"/>
</dbReference>
<evidence type="ECO:0000313" key="2">
    <source>
        <dbReference type="EMBL" id="KMS64752.1"/>
    </source>
</evidence>
<dbReference type="GO" id="GO:0007264">
    <property type="term" value="P:small GTPase-mediated signal transduction"/>
    <property type="evidence" value="ECO:0007669"/>
    <property type="project" value="InterPro"/>
</dbReference>
<feature type="non-terminal residue" evidence="2">
    <location>
        <position position="1"/>
    </location>
</feature>
<protein>
    <recommendedName>
        <fullName evidence="4">Rab GDP dissociation inhibitor</fullName>
    </recommendedName>
</protein>
<dbReference type="GO" id="GO:0016192">
    <property type="term" value="P:vesicle-mediated transport"/>
    <property type="evidence" value="ECO:0007669"/>
    <property type="project" value="TreeGrafter"/>
</dbReference>
<dbReference type="GO" id="GO:0005737">
    <property type="term" value="C:cytoplasm"/>
    <property type="evidence" value="ECO:0007669"/>
    <property type="project" value="TreeGrafter"/>
</dbReference>
<dbReference type="InterPro" id="IPR036188">
    <property type="entry name" value="FAD/NAD-bd_sf"/>
</dbReference>
<evidence type="ECO:0000256" key="1">
    <source>
        <dbReference type="ARBA" id="ARBA00005593"/>
    </source>
</evidence>
<dbReference type="AlphaFoldDB" id="A0A0J7YM89"/>
<comment type="similarity">
    <text evidence="1">Belongs to the Rab GDI family.</text>
</comment>
<dbReference type="OrthoDB" id="1916284at2759"/>
<dbReference type="SUPFAM" id="SSF54373">
    <property type="entry name" value="FAD-linked reductases, C-terminal domain"/>
    <property type="match status" value="1"/>
</dbReference>
<dbReference type="Proteomes" id="UP000035740">
    <property type="component" value="Unassembled WGS sequence"/>
</dbReference>
<proteinExistence type="inferred from homology"/>